<dbReference type="AlphaFoldDB" id="A0A6H5HWU8"/>
<evidence type="ECO:0000256" key="1">
    <source>
        <dbReference type="SAM" id="Phobius"/>
    </source>
</evidence>
<evidence type="ECO:0000313" key="2">
    <source>
        <dbReference type="EMBL" id="CAB0019638.1"/>
    </source>
</evidence>
<keyword evidence="3" id="KW-1185">Reference proteome</keyword>
<keyword evidence="1" id="KW-0472">Membrane</keyword>
<dbReference type="EMBL" id="CADCXU010034321">
    <property type="protein sequence ID" value="CAB0019638.1"/>
    <property type="molecule type" value="Genomic_DNA"/>
</dbReference>
<dbReference type="OrthoDB" id="66620at2759"/>
<keyword evidence="1" id="KW-0812">Transmembrane</keyword>
<evidence type="ECO:0000313" key="3">
    <source>
        <dbReference type="Proteomes" id="UP000479000"/>
    </source>
</evidence>
<reference evidence="2 3" key="1">
    <citation type="submission" date="2020-02" db="EMBL/GenBank/DDBJ databases">
        <authorList>
            <person name="Ferguson B K."/>
        </authorList>
    </citation>
    <scope>NUCLEOTIDE SEQUENCE [LARGE SCALE GENOMIC DNA]</scope>
</reference>
<organism evidence="2 3">
    <name type="scientific">Nesidiocoris tenuis</name>
    <dbReference type="NCBI Taxonomy" id="355587"/>
    <lineage>
        <taxon>Eukaryota</taxon>
        <taxon>Metazoa</taxon>
        <taxon>Ecdysozoa</taxon>
        <taxon>Arthropoda</taxon>
        <taxon>Hexapoda</taxon>
        <taxon>Insecta</taxon>
        <taxon>Pterygota</taxon>
        <taxon>Neoptera</taxon>
        <taxon>Paraneoptera</taxon>
        <taxon>Hemiptera</taxon>
        <taxon>Heteroptera</taxon>
        <taxon>Panheteroptera</taxon>
        <taxon>Cimicomorpha</taxon>
        <taxon>Miridae</taxon>
        <taxon>Dicyphina</taxon>
        <taxon>Nesidiocoris</taxon>
    </lineage>
</organism>
<sequence>NGNAVGPLTVAPFLGLAIYGFDFAKDVSFFMNLLVHTSFMRCAVVALVITVFGMDRQMLDCKDPIYCHFQDPKVGWNFGKIGSLI</sequence>
<feature type="transmembrane region" description="Helical" evidence="1">
    <location>
        <begin position="29"/>
        <end position="52"/>
    </location>
</feature>
<gene>
    <name evidence="2" type="ORF">NTEN_LOCUS23346</name>
</gene>
<protein>
    <submittedName>
        <fullName evidence="2">Uncharacterized protein</fullName>
    </submittedName>
</protein>
<dbReference type="Proteomes" id="UP000479000">
    <property type="component" value="Unassembled WGS sequence"/>
</dbReference>
<feature type="non-terminal residue" evidence="2">
    <location>
        <position position="1"/>
    </location>
</feature>
<proteinExistence type="predicted"/>
<keyword evidence="1" id="KW-1133">Transmembrane helix</keyword>
<name>A0A6H5HWU8_9HEMI</name>
<accession>A0A6H5HWU8</accession>